<dbReference type="AlphaFoldDB" id="A0A2S6CSJ6"/>
<keyword evidence="2" id="KW-1185">Reference proteome</keyword>
<evidence type="ECO:0000313" key="2">
    <source>
        <dbReference type="Proteomes" id="UP000239589"/>
    </source>
</evidence>
<evidence type="ECO:0000313" key="1">
    <source>
        <dbReference type="EMBL" id="PPJ62590.1"/>
    </source>
</evidence>
<proteinExistence type="predicted"/>
<comment type="caution">
    <text evidence="1">The sequence shown here is derived from an EMBL/GenBank/DDBJ whole genome shotgun (WGS) entry which is preliminary data.</text>
</comment>
<sequence length="85" mass="9810">MSKTLTIQLSDELEEKLLIQSKKLNLSLEELILQSLAKSTKLIDNYEDDPILPLLGTLRFENSDIGENHDHYLTESLQQELKIEK</sequence>
<dbReference type="Proteomes" id="UP000239589">
    <property type="component" value="Unassembled WGS sequence"/>
</dbReference>
<gene>
    <name evidence="1" type="ORF">CUN59_14575</name>
</gene>
<protein>
    <recommendedName>
        <fullName evidence="3">CopG family transcriptional regulator</fullName>
    </recommendedName>
</protein>
<dbReference type="OrthoDB" id="490318at2"/>
<reference evidence="1 2" key="1">
    <citation type="submission" date="2018-02" db="EMBL/GenBank/DDBJ databases">
        <title>Discovery of a pederin family compound in a non-symbiotic bloom-forming cyanobacterium.</title>
        <authorList>
            <person name="Kust A."/>
            <person name="Mares J."/>
            <person name="Jokela J."/>
            <person name="Urajova P."/>
            <person name="Hajek J."/>
            <person name="Saurav K."/>
            <person name="Voracova K."/>
            <person name="Fewer D.P."/>
            <person name="Haapaniemi E."/>
            <person name="Permi P."/>
            <person name="Rehakova K."/>
            <person name="Sivonen K."/>
            <person name="Hrouzek P."/>
        </authorList>
    </citation>
    <scope>NUCLEOTIDE SEQUENCE [LARGE SCALE GENOMIC DNA]</scope>
    <source>
        <strain evidence="1 2">CHARLIE-1</strain>
    </source>
</reference>
<accession>A0A2S6CSJ6</accession>
<name>A0A2S6CSJ6_9CYAN</name>
<dbReference type="EMBL" id="PGEM01000107">
    <property type="protein sequence ID" value="PPJ62590.1"/>
    <property type="molecule type" value="Genomic_DNA"/>
</dbReference>
<organism evidence="1 2">
    <name type="scientific">Cuspidothrix issatschenkoi CHARLIE-1</name>
    <dbReference type="NCBI Taxonomy" id="2052836"/>
    <lineage>
        <taxon>Bacteria</taxon>
        <taxon>Bacillati</taxon>
        <taxon>Cyanobacteriota</taxon>
        <taxon>Cyanophyceae</taxon>
        <taxon>Nostocales</taxon>
        <taxon>Aphanizomenonaceae</taxon>
        <taxon>Cuspidothrix</taxon>
    </lineage>
</organism>
<evidence type="ECO:0008006" key="3">
    <source>
        <dbReference type="Google" id="ProtNLM"/>
    </source>
</evidence>
<dbReference type="RefSeq" id="WP_104388526.1">
    <property type="nucleotide sequence ID" value="NZ_PGEM01000107.1"/>
</dbReference>